<sequence length="920" mass="104793">MAADQRKKRLNTASIISSREQGRVKKKKLGSLQSDLNMRSDISLKWDDKKNSVVAKREQIGLTRRDLLPFIDYVPRCLNILADVLAVPHEIFELDNLKEVLSYEVWQSHLSENERNYLAQFLPKGAETHQVVQELLAGDNFHFGCPFLKWGASLCSGNLHPDVVIHQERYIKTSKKLYFSELQKYHNGMIGNLLMWKERWASCEDPEEANVDKIWRSRKQAERNISAGANECKYYDYEEDLAATSESGSWAADEKAGSSDNQILMRKHGELQKRKGFMEDIDDNSLAGRLKVVARPRKGEKLKKLNIQRGDGSKYMSYIKVSREQHQHVKSSIKHSGNSILSRSLNRVLGNLDTFQVQPFEVFEEEERKNLHQHWLQLATRDLPIAFANWRTSQIEKRRLTQSLEQEMEEKQESLEEDEKENAYIMLPDLTGIRRTVNSEATINVEVEERGNSESLHQEQIDDGAGAENHKSAIASEDEEKEDPDTIIQDEEKEHPDTIIQVTTYIEAAKHGLTVKDDNESLPVSIHNQHLQPIPSLGGNDEFIPMDLDSDNRVIMEAGNISANVSEYRENLNRVDIAVSQRHPLSFTSGVWPAVSMSDSYYNSTSLNHEYTSAHELSLGYSQVFDKQSARLIDLESDNREEDTVKDLLQRQPNDRSFFNPYTEQEVQDRNQILQHLFKGQNGLPYNHEHKQTQLDFHPASNVSMEAGQFSGHFGEQLHPSLPLESRQNRFNDVYIRQNIQEKMFSDGFGRYAIPRQEHFSSVNVQDWAVDDTHTSAPLQSQLDGGELGRNWFSGEHRVRGGWSGLDAVSATQSIGNRSITDQSLFGVLSQCNELRPGARYDSMGSNEHFIQSGTYGGVGSLVPTASNVLPQAAHPLNYFSGHESADIVKNNNMGWMNIPHQNSSLQDSMGKPFLRSWNK</sequence>
<feature type="compositionally biased region" description="Acidic residues" evidence="3">
    <location>
        <begin position="476"/>
        <end position="489"/>
    </location>
</feature>
<feature type="region of interest" description="Disordered" evidence="3">
    <location>
        <begin position="446"/>
        <end position="495"/>
    </location>
</feature>
<dbReference type="GO" id="GO:0031011">
    <property type="term" value="C:Ino80 complex"/>
    <property type="evidence" value="ECO:0007669"/>
    <property type="project" value="InterPro"/>
</dbReference>
<dbReference type="InParanoid" id="A0A2R6RZ70"/>
<dbReference type="OMA" id="QPYNIFV"/>
<dbReference type="OrthoDB" id="70874at2759"/>
<name>A0A2R6RZ70_ACTCC</name>
<dbReference type="PROSITE" id="PS51916">
    <property type="entry name" value="DEUBAD"/>
    <property type="match status" value="1"/>
</dbReference>
<evidence type="ECO:0000313" key="5">
    <source>
        <dbReference type="EMBL" id="PSS35332.1"/>
    </source>
</evidence>
<dbReference type="FunCoup" id="A0A2R6RZ70">
    <property type="interactions" value="2151"/>
</dbReference>
<dbReference type="CDD" id="cd21865">
    <property type="entry name" value="DEUBAD_NFRKB"/>
    <property type="match status" value="1"/>
</dbReference>
<reference evidence="5 6" key="1">
    <citation type="submission" date="2017-07" db="EMBL/GenBank/DDBJ databases">
        <title>An improved, manually edited Actinidia chinensis var. chinensis (kiwifruit) genome highlights the challenges associated with draft genomes and gene prediction in plants.</title>
        <authorList>
            <person name="Pilkington S."/>
            <person name="Crowhurst R."/>
            <person name="Hilario E."/>
            <person name="Nardozza S."/>
            <person name="Fraser L."/>
            <person name="Peng Y."/>
            <person name="Gunaseelan K."/>
            <person name="Simpson R."/>
            <person name="Tahir J."/>
            <person name="Deroles S."/>
            <person name="Templeton K."/>
            <person name="Luo Z."/>
            <person name="Davy M."/>
            <person name="Cheng C."/>
            <person name="Mcneilage M."/>
            <person name="Scaglione D."/>
            <person name="Liu Y."/>
            <person name="Zhang Q."/>
            <person name="Datson P."/>
            <person name="De Silva N."/>
            <person name="Gardiner S."/>
            <person name="Bassett H."/>
            <person name="Chagne D."/>
            <person name="Mccallum J."/>
            <person name="Dzierzon H."/>
            <person name="Deng C."/>
            <person name="Wang Y.-Y."/>
            <person name="Barron N."/>
            <person name="Manako K."/>
            <person name="Bowen J."/>
            <person name="Foster T."/>
            <person name="Erridge Z."/>
            <person name="Tiffin H."/>
            <person name="Waite C."/>
            <person name="Davies K."/>
            <person name="Grierson E."/>
            <person name="Laing W."/>
            <person name="Kirk R."/>
            <person name="Chen X."/>
            <person name="Wood M."/>
            <person name="Montefiori M."/>
            <person name="Brummell D."/>
            <person name="Schwinn K."/>
            <person name="Catanach A."/>
            <person name="Fullerton C."/>
            <person name="Li D."/>
            <person name="Meiyalaghan S."/>
            <person name="Nieuwenhuizen N."/>
            <person name="Read N."/>
            <person name="Prakash R."/>
            <person name="Hunter D."/>
            <person name="Zhang H."/>
            <person name="Mckenzie M."/>
            <person name="Knabel M."/>
            <person name="Harris A."/>
            <person name="Allan A."/>
            <person name="Chen A."/>
            <person name="Janssen B."/>
            <person name="Plunkett B."/>
            <person name="Dwamena C."/>
            <person name="Voogd C."/>
            <person name="Leif D."/>
            <person name="Lafferty D."/>
            <person name="Souleyre E."/>
            <person name="Varkonyi-Gasic E."/>
            <person name="Gambi F."/>
            <person name="Hanley J."/>
            <person name="Yao J.-L."/>
            <person name="Cheung J."/>
            <person name="David K."/>
            <person name="Warren B."/>
            <person name="Marsh K."/>
            <person name="Snowden K."/>
            <person name="Lin-Wang K."/>
            <person name="Brian L."/>
            <person name="Martinez-Sanchez M."/>
            <person name="Wang M."/>
            <person name="Ileperuma N."/>
            <person name="Macnee N."/>
            <person name="Campin R."/>
            <person name="Mcatee P."/>
            <person name="Drummond R."/>
            <person name="Espley R."/>
            <person name="Ireland H."/>
            <person name="Wu R."/>
            <person name="Atkinson R."/>
            <person name="Karunairetnam S."/>
            <person name="Bulley S."/>
            <person name="Chunkath S."/>
            <person name="Hanley Z."/>
            <person name="Storey R."/>
            <person name="Thrimawithana A."/>
            <person name="Thomson S."/>
            <person name="David C."/>
            <person name="Testolin R."/>
        </authorList>
    </citation>
    <scope>NUCLEOTIDE SEQUENCE [LARGE SCALE GENOMIC DNA]</scope>
    <source>
        <strain evidence="6">cv. Red5</strain>
        <tissue evidence="5">Young leaf</tissue>
    </source>
</reference>
<feature type="compositionally biased region" description="Basic and acidic residues" evidence="3">
    <location>
        <begin position="447"/>
        <end position="460"/>
    </location>
</feature>
<evidence type="ECO:0000256" key="2">
    <source>
        <dbReference type="ARBA" id="ARBA00023242"/>
    </source>
</evidence>
<gene>
    <name evidence="5" type="ORF">CEY00_Acc02536</name>
</gene>
<accession>A0A2R6RZ70</accession>
<organism evidence="5 6">
    <name type="scientific">Actinidia chinensis var. chinensis</name>
    <name type="common">Chinese soft-hair kiwi</name>
    <dbReference type="NCBI Taxonomy" id="1590841"/>
    <lineage>
        <taxon>Eukaryota</taxon>
        <taxon>Viridiplantae</taxon>
        <taxon>Streptophyta</taxon>
        <taxon>Embryophyta</taxon>
        <taxon>Tracheophyta</taxon>
        <taxon>Spermatophyta</taxon>
        <taxon>Magnoliopsida</taxon>
        <taxon>eudicotyledons</taxon>
        <taxon>Gunneridae</taxon>
        <taxon>Pentapetalae</taxon>
        <taxon>asterids</taxon>
        <taxon>Ericales</taxon>
        <taxon>Actinidiaceae</taxon>
        <taxon>Actinidia</taxon>
    </lineage>
</organism>
<dbReference type="PANTHER" id="PTHR13052:SF2">
    <property type="entry name" value="NUCLEAR FACTOR KAPPA-B-BINDING PROTEIN"/>
    <property type="match status" value="1"/>
</dbReference>
<keyword evidence="2" id="KW-0539">Nucleus</keyword>
<dbReference type="EMBL" id="NKQK01000002">
    <property type="protein sequence ID" value="PSS35332.1"/>
    <property type="molecule type" value="Genomic_DNA"/>
</dbReference>
<dbReference type="AlphaFoldDB" id="A0A2R6RZ70"/>
<evidence type="ECO:0000259" key="4">
    <source>
        <dbReference type="PROSITE" id="PS51916"/>
    </source>
</evidence>
<proteinExistence type="predicted"/>
<evidence type="ECO:0000256" key="1">
    <source>
        <dbReference type="ARBA" id="ARBA00004123"/>
    </source>
</evidence>
<dbReference type="Gramene" id="PSS35332">
    <property type="protein sequence ID" value="PSS35332"/>
    <property type="gene ID" value="CEY00_Acc02536"/>
</dbReference>
<dbReference type="Proteomes" id="UP000241394">
    <property type="component" value="Chromosome LG2"/>
</dbReference>
<feature type="domain" description="DEUBAD" evidence="4">
    <location>
        <begin position="88"/>
        <end position="199"/>
    </location>
</feature>
<keyword evidence="6" id="KW-1185">Reference proteome</keyword>
<comment type="caution">
    <text evidence="5">The sequence shown here is derived from an EMBL/GenBank/DDBJ whole genome shotgun (WGS) entry which is preliminary data.</text>
</comment>
<dbReference type="InterPro" id="IPR024867">
    <property type="entry name" value="NFRKB"/>
</dbReference>
<protein>
    <submittedName>
        <fullName evidence="5">Nuclear factor related to kappa-B-binding protein</fullName>
    </submittedName>
</protein>
<evidence type="ECO:0000313" key="6">
    <source>
        <dbReference type="Proteomes" id="UP000241394"/>
    </source>
</evidence>
<reference evidence="6" key="2">
    <citation type="journal article" date="2018" name="BMC Genomics">
        <title>A manually annotated Actinidia chinensis var. chinensis (kiwifruit) genome highlights the challenges associated with draft genomes and gene prediction in plants.</title>
        <authorList>
            <person name="Pilkington S.M."/>
            <person name="Crowhurst R."/>
            <person name="Hilario E."/>
            <person name="Nardozza S."/>
            <person name="Fraser L."/>
            <person name="Peng Y."/>
            <person name="Gunaseelan K."/>
            <person name="Simpson R."/>
            <person name="Tahir J."/>
            <person name="Deroles S.C."/>
            <person name="Templeton K."/>
            <person name="Luo Z."/>
            <person name="Davy M."/>
            <person name="Cheng C."/>
            <person name="McNeilage M."/>
            <person name="Scaglione D."/>
            <person name="Liu Y."/>
            <person name="Zhang Q."/>
            <person name="Datson P."/>
            <person name="De Silva N."/>
            <person name="Gardiner S.E."/>
            <person name="Bassett H."/>
            <person name="Chagne D."/>
            <person name="McCallum J."/>
            <person name="Dzierzon H."/>
            <person name="Deng C."/>
            <person name="Wang Y.Y."/>
            <person name="Barron L."/>
            <person name="Manako K."/>
            <person name="Bowen J."/>
            <person name="Foster T.M."/>
            <person name="Erridge Z.A."/>
            <person name="Tiffin H."/>
            <person name="Waite C.N."/>
            <person name="Davies K.M."/>
            <person name="Grierson E.P."/>
            <person name="Laing W.A."/>
            <person name="Kirk R."/>
            <person name="Chen X."/>
            <person name="Wood M."/>
            <person name="Montefiori M."/>
            <person name="Brummell D.A."/>
            <person name="Schwinn K.E."/>
            <person name="Catanach A."/>
            <person name="Fullerton C."/>
            <person name="Li D."/>
            <person name="Meiyalaghan S."/>
            <person name="Nieuwenhuizen N."/>
            <person name="Read N."/>
            <person name="Prakash R."/>
            <person name="Hunter D."/>
            <person name="Zhang H."/>
            <person name="McKenzie M."/>
            <person name="Knabel M."/>
            <person name="Harris A."/>
            <person name="Allan A.C."/>
            <person name="Gleave A."/>
            <person name="Chen A."/>
            <person name="Janssen B.J."/>
            <person name="Plunkett B."/>
            <person name="Ampomah-Dwamena C."/>
            <person name="Voogd C."/>
            <person name="Leif D."/>
            <person name="Lafferty D."/>
            <person name="Souleyre E.J.F."/>
            <person name="Varkonyi-Gasic E."/>
            <person name="Gambi F."/>
            <person name="Hanley J."/>
            <person name="Yao J.L."/>
            <person name="Cheung J."/>
            <person name="David K.M."/>
            <person name="Warren B."/>
            <person name="Marsh K."/>
            <person name="Snowden K.C."/>
            <person name="Lin-Wang K."/>
            <person name="Brian L."/>
            <person name="Martinez-Sanchez M."/>
            <person name="Wang M."/>
            <person name="Ileperuma N."/>
            <person name="Macnee N."/>
            <person name="Campin R."/>
            <person name="McAtee P."/>
            <person name="Drummond R.S.M."/>
            <person name="Espley R.V."/>
            <person name="Ireland H.S."/>
            <person name="Wu R."/>
            <person name="Atkinson R.G."/>
            <person name="Karunairetnam S."/>
            <person name="Bulley S."/>
            <person name="Chunkath S."/>
            <person name="Hanley Z."/>
            <person name="Storey R."/>
            <person name="Thrimawithana A.H."/>
            <person name="Thomson S."/>
            <person name="David C."/>
            <person name="Testolin R."/>
            <person name="Huang H."/>
            <person name="Hellens R.P."/>
            <person name="Schaffer R.J."/>
        </authorList>
    </citation>
    <scope>NUCLEOTIDE SEQUENCE [LARGE SCALE GENOMIC DNA]</scope>
    <source>
        <strain evidence="6">cv. Red5</strain>
    </source>
</reference>
<comment type="subcellular location">
    <subcellularLocation>
        <location evidence="1">Nucleus</location>
    </subcellularLocation>
</comment>
<dbReference type="PANTHER" id="PTHR13052">
    <property type="entry name" value="NFRKB-RELATED"/>
    <property type="match status" value="1"/>
</dbReference>
<evidence type="ECO:0000256" key="3">
    <source>
        <dbReference type="SAM" id="MobiDB-lite"/>
    </source>
</evidence>
<feature type="region of interest" description="Disordered" evidence="3">
    <location>
        <begin position="1"/>
        <end position="22"/>
    </location>
</feature>
<dbReference type="STRING" id="1590841.A0A2R6RZ70"/>
<feature type="compositionally biased region" description="Basic residues" evidence="3">
    <location>
        <begin position="1"/>
        <end position="10"/>
    </location>
</feature>
<dbReference type="InterPro" id="IPR044867">
    <property type="entry name" value="DEUBAD_dom"/>
</dbReference>